<gene>
    <name evidence="12" type="ORF">Q5Y72_01470</name>
</gene>
<evidence type="ECO:0000256" key="4">
    <source>
        <dbReference type="ARBA" id="ARBA00022475"/>
    </source>
</evidence>
<feature type="transmembrane region" description="Helical" evidence="11">
    <location>
        <begin position="156"/>
        <end position="173"/>
    </location>
</feature>
<evidence type="ECO:0000256" key="5">
    <source>
        <dbReference type="ARBA" id="ARBA00022519"/>
    </source>
</evidence>
<feature type="transmembrane region" description="Helical" evidence="11">
    <location>
        <begin position="243"/>
        <end position="266"/>
    </location>
</feature>
<proteinExistence type="predicted"/>
<evidence type="ECO:0000313" key="12">
    <source>
        <dbReference type="EMBL" id="MDP5305767.1"/>
    </source>
</evidence>
<comment type="subunit">
    <text evidence="2">The complex is composed of two ATP-binding proteins (LsrA), two transmembrane proteins (LsrC and LsrD) and a solute-binding protein (LsrB).</text>
</comment>
<dbReference type="EMBL" id="JAVAMQ010000001">
    <property type="protein sequence ID" value="MDP5305767.1"/>
    <property type="molecule type" value="Genomic_DNA"/>
</dbReference>
<dbReference type="RefSeq" id="WP_305961641.1">
    <property type="nucleotide sequence ID" value="NZ_JAVAMQ010000001.1"/>
</dbReference>
<evidence type="ECO:0000256" key="7">
    <source>
        <dbReference type="ARBA" id="ARBA00022989"/>
    </source>
</evidence>
<dbReference type="Pfam" id="PF02653">
    <property type="entry name" value="BPD_transp_2"/>
    <property type="match status" value="1"/>
</dbReference>
<evidence type="ECO:0000256" key="2">
    <source>
        <dbReference type="ARBA" id="ARBA00011262"/>
    </source>
</evidence>
<dbReference type="PANTHER" id="PTHR32196:SF71">
    <property type="entry name" value="AUTOINDUCER 2 IMPORT SYSTEM PERMEASE PROTEIN LSRD"/>
    <property type="match status" value="1"/>
</dbReference>
<evidence type="ECO:0000256" key="11">
    <source>
        <dbReference type="SAM" id="Phobius"/>
    </source>
</evidence>
<evidence type="ECO:0000256" key="6">
    <source>
        <dbReference type="ARBA" id="ARBA00022692"/>
    </source>
</evidence>
<dbReference type="Proteomes" id="UP001224997">
    <property type="component" value="Unassembled WGS sequence"/>
</dbReference>
<reference evidence="12 13" key="1">
    <citation type="submission" date="2023-08" db="EMBL/GenBank/DDBJ databases">
        <authorList>
            <person name="Park J.-S."/>
        </authorList>
    </citation>
    <scope>NUCLEOTIDE SEQUENCE [LARGE SCALE GENOMIC DNA]</scope>
    <source>
        <strain evidence="12 13">2205BS29-5</strain>
    </source>
</reference>
<comment type="subcellular location">
    <subcellularLocation>
        <location evidence="1">Cell membrane</location>
        <topology evidence="1">Multi-pass membrane protein</topology>
    </subcellularLocation>
</comment>
<feature type="transmembrane region" description="Helical" evidence="11">
    <location>
        <begin position="193"/>
        <end position="215"/>
    </location>
</feature>
<keyword evidence="6 11" id="KW-0812">Transmembrane</keyword>
<dbReference type="PANTHER" id="PTHR32196">
    <property type="entry name" value="ABC TRANSPORTER PERMEASE PROTEIN YPHD-RELATED-RELATED"/>
    <property type="match status" value="1"/>
</dbReference>
<evidence type="ECO:0000256" key="3">
    <source>
        <dbReference type="ARBA" id="ARBA00022448"/>
    </source>
</evidence>
<feature type="transmembrane region" description="Helical" evidence="11">
    <location>
        <begin position="129"/>
        <end position="149"/>
    </location>
</feature>
<evidence type="ECO:0000256" key="8">
    <source>
        <dbReference type="ARBA" id="ARBA00023136"/>
    </source>
</evidence>
<evidence type="ECO:0000313" key="13">
    <source>
        <dbReference type="Proteomes" id="UP001224997"/>
    </source>
</evidence>
<feature type="transmembrane region" description="Helical" evidence="11">
    <location>
        <begin position="106"/>
        <end position="123"/>
    </location>
</feature>
<accession>A0ABT9J7I3</accession>
<comment type="caution">
    <text evidence="12">The sequence shown here is derived from an EMBL/GenBank/DDBJ whole genome shotgun (WGS) entry which is preliminary data.</text>
</comment>
<evidence type="ECO:0000256" key="10">
    <source>
        <dbReference type="ARBA" id="ARBA00039381"/>
    </source>
</evidence>
<sequence>MAVDHRGADHRRRRIVLRREGPLMAMTSATAGPAAQSRNSGTVRARNRRELLMLFGFLVAIWAVTAALSPRFLNPANIRDILILAAPLGFVVIGQMIVIIVRGLDLSVASIMATVAVLAIGMGDNIAVILVLGLILGTAMGAVNGYLVAFRHVTPFLATLATMIVLQGLRFAYTGGAPSGTLPEGLRYLSTGTVAGIPVAVLLLLVVGAAAHWMLERTVFGRRLKLYGVNPDAARMTGAPVRFLVVMAFTISGLMAAIGGLVLVGYVGIVDNWTGRGYELDSIAAAVIGGAALSGGRGSVPGALLAALILVSLFNIVVILGLSTELQMLIKGSLIILAAAVYMTRSRA</sequence>
<name>A0ABT9J7I3_9RHOB</name>
<dbReference type="CDD" id="cd06579">
    <property type="entry name" value="TM_PBP1_transp_AraH_like"/>
    <property type="match status" value="1"/>
</dbReference>
<organism evidence="12 13">
    <name type="scientific">Paracoccus spongiarum</name>
    <dbReference type="NCBI Taxonomy" id="3064387"/>
    <lineage>
        <taxon>Bacteria</taxon>
        <taxon>Pseudomonadati</taxon>
        <taxon>Pseudomonadota</taxon>
        <taxon>Alphaproteobacteria</taxon>
        <taxon>Rhodobacterales</taxon>
        <taxon>Paracoccaceae</taxon>
        <taxon>Paracoccus</taxon>
    </lineage>
</organism>
<protein>
    <recommendedName>
        <fullName evidence="10">Autoinducer 2 import system permease protein LsrD</fullName>
    </recommendedName>
</protein>
<feature type="transmembrane region" description="Helical" evidence="11">
    <location>
        <begin position="81"/>
        <end position="101"/>
    </location>
</feature>
<comment type="function">
    <text evidence="9">Part of the ABC transporter complex LsrABCD involved in autoinducer 2 (AI-2) import. Probably responsible for the translocation of the substrate across the membrane.</text>
</comment>
<feature type="transmembrane region" description="Helical" evidence="11">
    <location>
        <begin position="303"/>
        <end position="322"/>
    </location>
</feature>
<evidence type="ECO:0000256" key="9">
    <source>
        <dbReference type="ARBA" id="ARBA00025439"/>
    </source>
</evidence>
<keyword evidence="5" id="KW-0997">Cell inner membrane</keyword>
<keyword evidence="13" id="KW-1185">Reference proteome</keyword>
<keyword evidence="8 11" id="KW-0472">Membrane</keyword>
<keyword evidence="3" id="KW-0813">Transport</keyword>
<keyword evidence="4" id="KW-1003">Cell membrane</keyword>
<feature type="transmembrane region" description="Helical" evidence="11">
    <location>
        <begin position="51"/>
        <end position="69"/>
    </location>
</feature>
<dbReference type="InterPro" id="IPR001851">
    <property type="entry name" value="ABC_transp_permease"/>
</dbReference>
<evidence type="ECO:0000256" key="1">
    <source>
        <dbReference type="ARBA" id="ARBA00004651"/>
    </source>
</evidence>
<keyword evidence="7 11" id="KW-1133">Transmembrane helix</keyword>